<dbReference type="InterPro" id="IPR020134">
    <property type="entry name" value="Phage_T7-like_6.7"/>
</dbReference>
<evidence type="ECO:0000313" key="2">
    <source>
        <dbReference type="EMBL" id="ANM46373.1"/>
    </source>
</evidence>
<accession>A0A192YA17</accession>
<dbReference type="GeneID" id="29068305"/>
<protein>
    <submittedName>
        <fullName evidence="2">Uncharacterized protein</fullName>
    </submittedName>
</protein>
<evidence type="ECO:0000313" key="3">
    <source>
        <dbReference type="Proteomes" id="UP000203821"/>
    </source>
</evidence>
<proteinExistence type="predicted"/>
<feature type="region of interest" description="Disordered" evidence="1">
    <location>
        <begin position="1"/>
        <end position="78"/>
    </location>
</feature>
<reference evidence="2 3" key="1">
    <citation type="submission" date="2016-04" db="EMBL/GenBank/DDBJ databases">
        <title>Comparative genomics of Morganella phages MP1 and MP2 define new clades among the T4 and T7-like Viruses.</title>
        <authorList>
            <person name="Pinto G."/>
            <person name="Oliveira A."/>
            <person name="Malgorzata L."/>
            <person name="Kropinski A."/>
            <person name="Azeredo J."/>
        </authorList>
    </citation>
    <scope>NUCLEOTIDE SEQUENCE [LARGE SCALE GENOMIC DNA]</scope>
</reference>
<sequence length="78" mass="8441">MCFAPKVSMPKVETPATPAEPIRDDPAPVSYGTSPSEDKEKSGTASLKVEKSPMKPMSTKAKPTNRISSKFGMNKTRK</sequence>
<dbReference type="EMBL" id="KX078568">
    <property type="protein sequence ID" value="ANM46373.1"/>
    <property type="molecule type" value="Genomic_DNA"/>
</dbReference>
<name>A0A192YA17_9CAUD</name>
<dbReference type="Pfam" id="PF17570">
    <property type="entry name" value="T7-like_gp67"/>
    <property type="match status" value="1"/>
</dbReference>
<dbReference type="Proteomes" id="UP000203821">
    <property type="component" value="Genome"/>
</dbReference>
<gene>
    <name evidence="2" type="ORF">MP2_gp34</name>
</gene>
<organism evidence="2 3">
    <name type="scientific">Morganella phage vB_MmoP_MP2</name>
    <dbReference type="NCBI Taxonomy" id="1852627"/>
    <lineage>
        <taxon>Viruses</taxon>
        <taxon>Duplodnaviria</taxon>
        <taxon>Heunggongvirae</taxon>
        <taxon>Uroviricota</taxon>
        <taxon>Caudoviricetes</taxon>
        <taxon>Autographivirales</taxon>
        <taxon>Autotranscriptaviridae</taxon>
        <taxon>Studiervirinae</taxon>
        <taxon>Minipunavirus</taxon>
        <taxon>Minipunavirus MP2</taxon>
    </lineage>
</organism>
<dbReference type="KEGG" id="vg:29068305"/>
<keyword evidence="3" id="KW-1185">Reference proteome</keyword>
<dbReference type="OrthoDB" id="38361at10239"/>
<dbReference type="RefSeq" id="YP_009291561.1">
    <property type="nucleotide sequence ID" value="NC_031115.1"/>
</dbReference>
<evidence type="ECO:0000256" key="1">
    <source>
        <dbReference type="SAM" id="MobiDB-lite"/>
    </source>
</evidence>
<feature type="compositionally biased region" description="Basic and acidic residues" evidence="1">
    <location>
        <begin position="36"/>
        <end position="53"/>
    </location>
</feature>